<gene>
    <name evidence="1" type="ORF">G4G51_004699</name>
</gene>
<sequence length="112" mass="13254">MKNNKEDIIKDLLSNNHHVLKEILTRRKFTPEAADLIMKEMIDITIEEIQPMRNYSRERQSNIFEININTPSGIYKDKVDIFKNKTLFNALERSEILNRLEDSNSPPEIKRP</sequence>
<feature type="non-terminal residue" evidence="1">
    <location>
        <position position="112"/>
    </location>
</feature>
<accession>A0A732D388</accession>
<dbReference type="EMBL" id="DAASCL010000085">
    <property type="protein sequence ID" value="HAE4980031.1"/>
    <property type="molecule type" value="Genomic_DNA"/>
</dbReference>
<name>A0A732D388_SALDU</name>
<evidence type="ECO:0000313" key="1">
    <source>
        <dbReference type="EMBL" id="HAE4980031.1"/>
    </source>
</evidence>
<reference evidence="1" key="1">
    <citation type="journal article" date="2018" name="Genome Biol.">
        <title>SKESA: strategic k-mer extension for scrupulous assemblies.</title>
        <authorList>
            <person name="Souvorov A."/>
            <person name="Agarwala R."/>
            <person name="Lipman D.J."/>
        </authorList>
    </citation>
    <scope>NUCLEOTIDE SEQUENCE</scope>
    <source>
        <strain evidence="1">10-1049</strain>
    </source>
</reference>
<organism evidence="1">
    <name type="scientific">Salmonella dublin</name>
    <dbReference type="NCBI Taxonomy" id="98360"/>
    <lineage>
        <taxon>Bacteria</taxon>
        <taxon>Pseudomonadati</taxon>
        <taxon>Pseudomonadota</taxon>
        <taxon>Gammaproteobacteria</taxon>
        <taxon>Enterobacterales</taxon>
        <taxon>Enterobacteriaceae</taxon>
        <taxon>Salmonella</taxon>
    </lineage>
</organism>
<reference evidence="1" key="2">
    <citation type="submission" date="2018-07" db="EMBL/GenBank/DDBJ databases">
        <authorList>
            <consortium name="NCBI Pathogen Detection Project"/>
        </authorList>
    </citation>
    <scope>NUCLEOTIDE SEQUENCE</scope>
    <source>
        <strain evidence="1">10-1049</strain>
    </source>
</reference>
<dbReference type="AlphaFoldDB" id="A0A732D388"/>
<proteinExistence type="predicted"/>
<comment type="caution">
    <text evidence="1">The sequence shown here is derived from an EMBL/GenBank/DDBJ whole genome shotgun (WGS) entry which is preliminary data.</text>
</comment>
<protein>
    <submittedName>
        <fullName evidence="1">Uncharacterized protein</fullName>
    </submittedName>
</protein>